<reference evidence="1 2" key="1">
    <citation type="journal article" date="2015" name="Int. J. Syst. Evol. Microbiol.">
        <title>Nitrosospira lacus sp. nov., a psychrotolerant, ammonia-oxidizing bacterium from sandy lake sediment.</title>
        <authorList>
            <person name="Urakawa H."/>
            <person name="Garcia J.C."/>
            <person name="Nielsen J.L."/>
            <person name="Le V.Q."/>
            <person name="Kozlowski J.A."/>
            <person name="Stein L.Y."/>
            <person name="Lim C.K."/>
            <person name="Pommerening-Roser A."/>
            <person name="Martens-Habbena W."/>
            <person name="Stahl D.A."/>
            <person name="Klotz M.G."/>
        </authorList>
    </citation>
    <scope>NUCLEOTIDE SEQUENCE [LARGE SCALE GENOMIC DNA]</scope>
    <source>
        <strain evidence="1 2">APG3</strain>
    </source>
</reference>
<organism evidence="1 2">
    <name type="scientific">Nitrosospira lacus</name>
    <dbReference type="NCBI Taxonomy" id="1288494"/>
    <lineage>
        <taxon>Bacteria</taxon>
        <taxon>Pseudomonadati</taxon>
        <taxon>Pseudomonadota</taxon>
        <taxon>Betaproteobacteria</taxon>
        <taxon>Nitrosomonadales</taxon>
        <taxon>Nitrosomonadaceae</taxon>
        <taxon>Nitrosospira</taxon>
    </lineage>
</organism>
<dbReference type="SUPFAM" id="SSF46785">
    <property type="entry name" value="Winged helix' DNA-binding domain"/>
    <property type="match status" value="1"/>
</dbReference>
<keyword evidence="2" id="KW-1185">Reference proteome</keyword>
<sequence>MSIAMTALSSALSAFKEFTGDPDVQVQAIQTFLKVATTSNPSVDNIARTIGLSQSTASRNVLKLSAGPRAQDGYGLITVELDPYDGRKRIIKLSARGHELVRFIEERTMPKLRSHFIHELLLNA</sequence>
<dbReference type="InterPro" id="IPR036390">
    <property type="entry name" value="WH_DNA-bd_sf"/>
</dbReference>
<protein>
    <recommendedName>
        <fullName evidence="3">MarR family transcriptional regulator</fullName>
    </recommendedName>
</protein>
<evidence type="ECO:0000313" key="1">
    <source>
        <dbReference type="EMBL" id="ARO87963.1"/>
    </source>
</evidence>
<dbReference type="AlphaFoldDB" id="A0A1W6SQ90"/>
<evidence type="ECO:0000313" key="2">
    <source>
        <dbReference type="Proteomes" id="UP000012179"/>
    </source>
</evidence>
<dbReference type="EMBL" id="CP021106">
    <property type="protein sequence ID" value="ARO87963.1"/>
    <property type="molecule type" value="Genomic_DNA"/>
</dbReference>
<dbReference type="KEGG" id="nlc:EBAPG3_009395"/>
<dbReference type="Gene3D" id="1.10.10.10">
    <property type="entry name" value="Winged helix-like DNA-binding domain superfamily/Winged helix DNA-binding domain"/>
    <property type="match status" value="1"/>
</dbReference>
<accession>A0A1W6SQ90</accession>
<gene>
    <name evidence="1" type="ORF">EBAPG3_009395</name>
</gene>
<name>A0A1W6SQ90_9PROT</name>
<evidence type="ECO:0008006" key="3">
    <source>
        <dbReference type="Google" id="ProtNLM"/>
    </source>
</evidence>
<dbReference type="InterPro" id="IPR036388">
    <property type="entry name" value="WH-like_DNA-bd_sf"/>
</dbReference>
<proteinExistence type="predicted"/>
<dbReference type="Proteomes" id="UP000012179">
    <property type="component" value="Chromosome"/>
</dbReference>